<dbReference type="Proteomes" id="UP000825935">
    <property type="component" value="Chromosome 11"/>
</dbReference>
<dbReference type="Pfam" id="PF08711">
    <property type="entry name" value="Med26"/>
    <property type="match status" value="1"/>
</dbReference>
<keyword evidence="8" id="KW-0238">DNA-binding</keyword>
<evidence type="ECO:0000256" key="7">
    <source>
        <dbReference type="PROSITE-ProRule" id="PRU00649"/>
    </source>
</evidence>
<organism evidence="12 13">
    <name type="scientific">Ceratopteris richardii</name>
    <name type="common">Triangle waterfern</name>
    <dbReference type="NCBI Taxonomy" id="49495"/>
    <lineage>
        <taxon>Eukaryota</taxon>
        <taxon>Viridiplantae</taxon>
        <taxon>Streptophyta</taxon>
        <taxon>Embryophyta</taxon>
        <taxon>Tracheophyta</taxon>
        <taxon>Polypodiopsida</taxon>
        <taxon>Polypodiidae</taxon>
        <taxon>Polypodiales</taxon>
        <taxon>Pteridineae</taxon>
        <taxon>Pteridaceae</taxon>
        <taxon>Parkerioideae</taxon>
        <taxon>Ceratopteris</taxon>
    </lineage>
</organism>
<evidence type="ECO:0000259" key="10">
    <source>
        <dbReference type="PROSITE" id="PS51319"/>
    </source>
</evidence>
<dbReference type="InterPro" id="IPR001222">
    <property type="entry name" value="Znf_TFIIS"/>
</dbReference>
<keyword evidence="5 7" id="KW-0539">Nucleus</keyword>
<proteinExistence type="inferred from homology"/>
<comment type="subcellular location">
    <subcellularLocation>
        <location evidence="1 7 8">Nucleus</location>
    </subcellularLocation>
</comment>
<dbReference type="OrthoDB" id="44867at2759"/>
<sequence length="375" mass="41726">MGAEEDLVRLFEKADKAADAASAEASGGAEESRCLDAIKLMHNVPVTMSMLISTQIGRRLRKLTKHARPKIQKSASDLLEFWKKLVAAESKNGVVESCSSEVSVNKSPVPTIKSLKPCSSEVSVNKSPVPTMKSQKHTEKIVQIRSEVKIKEETVFSNSGNLTKVKVESHLDQSMKDSSTTVKSSNSITKDWKPLNLALIPKTKDSTRDKLRESLAEALGKVLTEAEGHNLVRAKASDPIGVAVTVETAMFQSLGGFHGVNKTKYRSIMFNIKDSNNPDFRRKILLGDLSPEDIINLTPDQMASDQRKMENEEIKKKALFECERGNQRQASTDQFKCGKCGQRKCTYYQLQTRSADEPMTTYVTCVNCNNRWKFC</sequence>
<gene>
    <name evidence="12" type="ORF">KP509_11G048300</name>
</gene>
<evidence type="ECO:0000256" key="5">
    <source>
        <dbReference type="ARBA" id="ARBA00023242"/>
    </source>
</evidence>
<evidence type="ECO:0000259" key="11">
    <source>
        <dbReference type="PROSITE" id="PS51321"/>
    </source>
</evidence>
<dbReference type="SUPFAM" id="SSF47676">
    <property type="entry name" value="Conserved domain common to transcription factors TFIIS, elongin A, CRSP70"/>
    <property type="match status" value="1"/>
</dbReference>
<evidence type="ECO:0000259" key="9">
    <source>
        <dbReference type="PROSITE" id="PS51133"/>
    </source>
</evidence>
<keyword evidence="3 6" id="KW-0863">Zinc-finger</keyword>
<dbReference type="SMART" id="SM00510">
    <property type="entry name" value="TFS2M"/>
    <property type="match status" value="1"/>
</dbReference>
<dbReference type="InterPro" id="IPR035100">
    <property type="entry name" value="TF_IIS-typ"/>
</dbReference>
<reference evidence="12" key="1">
    <citation type="submission" date="2021-08" db="EMBL/GenBank/DDBJ databases">
        <title>WGS assembly of Ceratopteris richardii.</title>
        <authorList>
            <person name="Marchant D.B."/>
            <person name="Chen G."/>
            <person name="Jenkins J."/>
            <person name="Shu S."/>
            <person name="Leebens-Mack J."/>
            <person name="Grimwood J."/>
            <person name="Schmutz J."/>
            <person name="Soltis P."/>
            <person name="Soltis D."/>
            <person name="Chen Z.-H."/>
        </authorList>
    </citation>
    <scope>NUCLEOTIDE SEQUENCE</scope>
    <source>
        <strain evidence="12">Whitten #5841</strain>
        <tissue evidence="12">Leaf</tissue>
    </source>
</reference>
<dbReference type="PROSITE" id="PS51319">
    <property type="entry name" value="TFIIS_N"/>
    <property type="match status" value="1"/>
</dbReference>
<evidence type="ECO:0000256" key="3">
    <source>
        <dbReference type="ARBA" id="ARBA00022771"/>
    </source>
</evidence>
<dbReference type="EMBL" id="CM035416">
    <property type="protein sequence ID" value="KAH7425289.1"/>
    <property type="molecule type" value="Genomic_DNA"/>
</dbReference>
<dbReference type="FunFam" id="2.20.25.10:FF:000001">
    <property type="entry name" value="Probable Transcription elongation factor S-II"/>
    <property type="match status" value="1"/>
</dbReference>
<dbReference type="SUPFAM" id="SSF46942">
    <property type="entry name" value="Elongation factor TFIIS domain 2"/>
    <property type="match status" value="1"/>
</dbReference>
<protein>
    <recommendedName>
        <fullName evidence="8">Transcription elongation factor</fullName>
    </recommendedName>
</protein>
<dbReference type="EMBL" id="CM035416">
    <property type="protein sequence ID" value="KAH7425291.1"/>
    <property type="molecule type" value="Genomic_DNA"/>
</dbReference>
<comment type="similarity">
    <text evidence="8">Belongs to the TFS-II family.</text>
</comment>
<dbReference type="InterPro" id="IPR003617">
    <property type="entry name" value="TFIIS/CRSP70_N_sub"/>
</dbReference>
<dbReference type="GO" id="GO:0006368">
    <property type="term" value="P:transcription elongation by RNA polymerase II"/>
    <property type="evidence" value="ECO:0007669"/>
    <property type="project" value="InterPro"/>
</dbReference>
<keyword evidence="4 8" id="KW-0862">Zinc</keyword>
<keyword evidence="2 8" id="KW-0479">Metal-binding</keyword>
<name>A0A8T2TP66_CERRI</name>
<evidence type="ECO:0000256" key="8">
    <source>
        <dbReference type="RuleBase" id="RU368078"/>
    </source>
</evidence>
<dbReference type="NCBIfam" id="TIGR01385">
    <property type="entry name" value="TFSII"/>
    <property type="match status" value="1"/>
</dbReference>
<dbReference type="GO" id="GO:0003677">
    <property type="term" value="F:DNA binding"/>
    <property type="evidence" value="ECO:0007669"/>
    <property type="project" value="UniProtKB-KW"/>
</dbReference>
<dbReference type="PROSITE" id="PS51321">
    <property type="entry name" value="TFIIS_CENTRAL"/>
    <property type="match status" value="1"/>
</dbReference>
<dbReference type="Gene3D" id="1.10.472.30">
    <property type="entry name" value="Transcription elongation factor S-II, central domain"/>
    <property type="match status" value="1"/>
</dbReference>
<dbReference type="CDD" id="cd13749">
    <property type="entry name" value="Zn-ribbon_TFIIS"/>
    <property type="match status" value="1"/>
</dbReference>
<dbReference type="PROSITE" id="PS00466">
    <property type="entry name" value="ZF_TFIIS_1"/>
    <property type="match status" value="1"/>
</dbReference>
<dbReference type="PIRSF" id="PIRSF006704">
    <property type="entry name" value="TF_IIS"/>
    <property type="match status" value="1"/>
</dbReference>
<evidence type="ECO:0000256" key="2">
    <source>
        <dbReference type="ARBA" id="ARBA00022723"/>
    </source>
</evidence>
<keyword evidence="8" id="KW-0804">Transcription</keyword>
<dbReference type="PANTHER" id="PTHR11477">
    <property type="entry name" value="TRANSCRIPTION FACTOR S-II ZINC FINGER DOMAIN-CONTAINING PROTEIN"/>
    <property type="match status" value="1"/>
</dbReference>
<dbReference type="GO" id="GO:0008270">
    <property type="term" value="F:zinc ion binding"/>
    <property type="evidence" value="ECO:0007669"/>
    <property type="project" value="UniProtKB-UniRule"/>
</dbReference>
<dbReference type="SMART" id="SM00509">
    <property type="entry name" value="TFS2N"/>
    <property type="match status" value="1"/>
</dbReference>
<dbReference type="Gene3D" id="1.20.930.10">
    <property type="entry name" value="Conserved domain common to transcription factors TFIIS, elongin A, CRSP70"/>
    <property type="match status" value="1"/>
</dbReference>
<feature type="domain" description="TFIIS-type" evidence="9">
    <location>
        <begin position="333"/>
        <end position="373"/>
    </location>
</feature>
<feature type="domain" description="TFIIS N-terminal" evidence="10">
    <location>
        <begin position="12"/>
        <end position="89"/>
    </location>
</feature>
<comment type="caution">
    <text evidence="12">The sequence shown here is derived from an EMBL/GenBank/DDBJ whole genome shotgun (WGS) entry which is preliminary data.</text>
</comment>
<dbReference type="InterPro" id="IPR003618">
    <property type="entry name" value="TFIIS_cen_dom"/>
</dbReference>
<accession>A0A8T2TP66</accession>
<dbReference type="Pfam" id="PF01096">
    <property type="entry name" value="Zn_ribbon_TFIIS"/>
    <property type="match status" value="1"/>
</dbReference>
<keyword evidence="13" id="KW-1185">Reference proteome</keyword>
<dbReference type="OMA" id="DACDPFR"/>
<evidence type="ECO:0000313" key="13">
    <source>
        <dbReference type="Proteomes" id="UP000825935"/>
    </source>
</evidence>
<keyword evidence="8" id="KW-0805">Transcription regulation</keyword>
<dbReference type="GO" id="GO:0005634">
    <property type="term" value="C:nucleus"/>
    <property type="evidence" value="ECO:0007669"/>
    <property type="project" value="UniProtKB-SubCell"/>
</dbReference>
<evidence type="ECO:0000256" key="6">
    <source>
        <dbReference type="PROSITE-ProRule" id="PRU00472"/>
    </source>
</evidence>
<dbReference type="SMART" id="SM00440">
    <property type="entry name" value="ZnF_C2C2"/>
    <property type="match status" value="1"/>
</dbReference>
<dbReference type="Pfam" id="PF07500">
    <property type="entry name" value="TFIIS_M"/>
    <property type="match status" value="1"/>
</dbReference>
<dbReference type="PROSITE" id="PS51133">
    <property type="entry name" value="ZF_TFIIS_2"/>
    <property type="match status" value="1"/>
</dbReference>
<feature type="domain" description="TFIIS central" evidence="11">
    <location>
        <begin position="207"/>
        <end position="330"/>
    </location>
</feature>
<dbReference type="InterPro" id="IPR035441">
    <property type="entry name" value="TFIIS/LEDGF_dom_sf"/>
</dbReference>
<dbReference type="Gene3D" id="2.20.25.10">
    <property type="match status" value="1"/>
</dbReference>
<dbReference type="SUPFAM" id="SSF57783">
    <property type="entry name" value="Zinc beta-ribbon"/>
    <property type="match status" value="1"/>
</dbReference>
<evidence type="ECO:0000256" key="1">
    <source>
        <dbReference type="ARBA" id="ARBA00004123"/>
    </source>
</evidence>
<evidence type="ECO:0000313" key="12">
    <source>
        <dbReference type="EMBL" id="KAH7425291.1"/>
    </source>
</evidence>
<comment type="function">
    <text evidence="8">Necessary for efficient RNA polymerase II transcription elongation past template-encoded arresting sites.</text>
</comment>
<dbReference type="InterPro" id="IPR017923">
    <property type="entry name" value="TFIIS_N"/>
</dbReference>
<dbReference type="InterPro" id="IPR006289">
    <property type="entry name" value="TFSII"/>
</dbReference>
<dbReference type="PANTHER" id="PTHR11477:SF0">
    <property type="entry name" value="IP08861P-RELATED"/>
    <property type="match status" value="1"/>
</dbReference>
<dbReference type="AlphaFoldDB" id="A0A8T2TP66"/>
<evidence type="ECO:0000256" key="4">
    <source>
        <dbReference type="ARBA" id="ARBA00022833"/>
    </source>
</evidence>
<dbReference type="InterPro" id="IPR036575">
    <property type="entry name" value="TFIIS_cen_dom_sf"/>
</dbReference>